<accession>A0A4Y2J2E3</accession>
<dbReference type="Proteomes" id="UP000499080">
    <property type="component" value="Unassembled WGS sequence"/>
</dbReference>
<evidence type="ECO:0000313" key="2">
    <source>
        <dbReference type="EMBL" id="GBM83739.1"/>
    </source>
</evidence>
<comment type="caution">
    <text evidence="2">The sequence shown here is derived from an EMBL/GenBank/DDBJ whole genome shotgun (WGS) entry which is preliminary data.</text>
</comment>
<reference evidence="2 3" key="1">
    <citation type="journal article" date="2019" name="Sci. Rep.">
        <title>Orb-weaving spider Araneus ventricosus genome elucidates the spidroin gene catalogue.</title>
        <authorList>
            <person name="Kono N."/>
            <person name="Nakamura H."/>
            <person name="Ohtoshi R."/>
            <person name="Moran D.A.P."/>
            <person name="Shinohara A."/>
            <person name="Yoshida Y."/>
            <person name="Fujiwara M."/>
            <person name="Mori M."/>
            <person name="Tomita M."/>
            <person name="Arakawa K."/>
        </authorList>
    </citation>
    <scope>NUCLEOTIDE SEQUENCE [LARGE SCALE GENOMIC DNA]</scope>
</reference>
<name>A0A4Y2J2E3_ARAVE</name>
<dbReference type="AlphaFoldDB" id="A0A4Y2J2E3"/>
<proteinExistence type="predicted"/>
<dbReference type="EMBL" id="BGPR01188286">
    <property type="protein sequence ID" value="GBM83739.1"/>
    <property type="molecule type" value="Genomic_DNA"/>
</dbReference>
<keyword evidence="3" id="KW-1185">Reference proteome</keyword>
<sequence>MQALQKCILPPSFDTTSEAIKRRKRYPKVPQEQQRTRQENGQER</sequence>
<feature type="region of interest" description="Disordered" evidence="1">
    <location>
        <begin position="1"/>
        <end position="44"/>
    </location>
</feature>
<evidence type="ECO:0000256" key="1">
    <source>
        <dbReference type="SAM" id="MobiDB-lite"/>
    </source>
</evidence>
<protein>
    <submittedName>
        <fullName evidence="2">Uncharacterized protein</fullName>
    </submittedName>
</protein>
<evidence type="ECO:0000313" key="3">
    <source>
        <dbReference type="Proteomes" id="UP000499080"/>
    </source>
</evidence>
<gene>
    <name evidence="2" type="ORF">AVEN_241827_1</name>
</gene>
<organism evidence="2 3">
    <name type="scientific">Araneus ventricosus</name>
    <name type="common">Orbweaver spider</name>
    <name type="synonym">Epeira ventricosa</name>
    <dbReference type="NCBI Taxonomy" id="182803"/>
    <lineage>
        <taxon>Eukaryota</taxon>
        <taxon>Metazoa</taxon>
        <taxon>Ecdysozoa</taxon>
        <taxon>Arthropoda</taxon>
        <taxon>Chelicerata</taxon>
        <taxon>Arachnida</taxon>
        <taxon>Araneae</taxon>
        <taxon>Araneomorphae</taxon>
        <taxon>Entelegynae</taxon>
        <taxon>Araneoidea</taxon>
        <taxon>Araneidae</taxon>
        <taxon>Araneus</taxon>
    </lineage>
</organism>
<feature type="compositionally biased region" description="Basic and acidic residues" evidence="1">
    <location>
        <begin position="34"/>
        <end position="44"/>
    </location>
</feature>
<feature type="non-terminal residue" evidence="2">
    <location>
        <position position="44"/>
    </location>
</feature>